<evidence type="ECO:0000313" key="1">
    <source>
        <dbReference type="EMBL" id="KKQ50851.1"/>
    </source>
</evidence>
<reference evidence="1 2" key="1">
    <citation type="journal article" date="2015" name="Nature">
        <title>rRNA introns, odd ribosomes, and small enigmatic genomes across a large radiation of phyla.</title>
        <authorList>
            <person name="Brown C.T."/>
            <person name="Hug L.A."/>
            <person name="Thomas B.C."/>
            <person name="Sharon I."/>
            <person name="Castelle C.J."/>
            <person name="Singh A."/>
            <person name="Wilkins M.J."/>
            <person name="Williams K.H."/>
            <person name="Banfield J.F."/>
        </authorList>
    </citation>
    <scope>NUCLEOTIDE SEQUENCE [LARGE SCALE GENOMIC DNA]</scope>
</reference>
<dbReference type="Proteomes" id="UP000034231">
    <property type="component" value="Unassembled WGS sequence"/>
</dbReference>
<gene>
    <name evidence="1" type="ORF">US68_C0001G0050</name>
</gene>
<proteinExistence type="predicted"/>
<accession>A0A0G0LDW1</accession>
<dbReference type="EMBL" id="LBTX01000001">
    <property type="protein sequence ID" value="KKQ50851.1"/>
    <property type="molecule type" value="Genomic_DNA"/>
</dbReference>
<protein>
    <submittedName>
        <fullName evidence="1">Uncharacterized protein</fullName>
    </submittedName>
</protein>
<organism evidence="1 2">
    <name type="scientific">Candidatus Shapirobacteria bacterium GW2011_GWE1_38_10</name>
    <dbReference type="NCBI Taxonomy" id="1618488"/>
    <lineage>
        <taxon>Bacteria</taxon>
        <taxon>Candidatus Shapironibacteriota</taxon>
    </lineage>
</organism>
<name>A0A0G0LDW1_9BACT</name>
<evidence type="ECO:0000313" key="2">
    <source>
        <dbReference type="Proteomes" id="UP000034231"/>
    </source>
</evidence>
<dbReference type="AlphaFoldDB" id="A0A0G0LDW1"/>
<sequence>MTDEKLVKFNRTGENIPVTFIETAEVTKGVRCDVYRFLEDETRDLGVIYVEPGCKTPLQKVLEGEKTIEGFYMGRGILTIIKINGEKETYEVDDKSGKDFFQEVRVGETMQWEATPDSILIAYEVCYPPYKPGRYEDLVE</sequence>
<comment type="caution">
    <text evidence="1">The sequence shown here is derived from an EMBL/GenBank/DDBJ whole genome shotgun (WGS) entry which is preliminary data.</text>
</comment>